<gene>
    <name evidence="8" type="ordered locus">Tbd_0889</name>
</gene>
<dbReference type="Pfam" id="PF10442">
    <property type="entry name" value="FIST_C"/>
    <property type="match status" value="1"/>
</dbReference>
<dbReference type="PIRSF" id="PIRSF018953">
    <property type="entry name" value="UCP018953"/>
    <property type="match status" value="1"/>
</dbReference>
<dbReference type="Pfam" id="PF08495">
    <property type="entry name" value="FIST"/>
    <property type="match status" value="1"/>
</dbReference>
<dbReference type="PANTHER" id="PTHR14939">
    <property type="entry name" value="F-BOX ONLY PROTEIN 22"/>
    <property type="match status" value="1"/>
</dbReference>
<dbReference type="HOGENOM" id="CLU_055814_0_0_4"/>
<accession>Q3SKE3</accession>
<dbReference type="KEGG" id="tbd:Tbd_0889"/>
<dbReference type="eggNOG" id="COG4398">
    <property type="taxonomic scope" value="Bacteria"/>
</dbReference>
<evidence type="ECO:0000256" key="5">
    <source>
        <dbReference type="ARBA" id="ARBA00023136"/>
    </source>
</evidence>
<comment type="subcellular location">
    <subcellularLocation>
        <location evidence="1">Cell membrane</location>
        <topology evidence="1">Multi-pass membrane protein</topology>
    </subcellularLocation>
</comment>
<dbReference type="GO" id="GO:0005886">
    <property type="term" value="C:plasma membrane"/>
    <property type="evidence" value="ECO:0007669"/>
    <property type="project" value="UniProtKB-SubCell"/>
</dbReference>
<dbReference type="InterPro" id="IPR019494">
    <property type="entry name" value="FIST_C"/>
</dbReference>
<keyword evidence="9" id="KW-1185">Reference proteome</keyword>
<dbReference type="EMBL" id="CP000116">
    <property type="protein sequence ID" value="AAZ96842.1"/>
    <property type="molecule type" value="Genomic_DNA"/>
</dbReference>
<feature type="domain" description="FIST C-domain" evidence="7">
    <location>
        <begin position="221"/>
        <end position="361"/>
    </location>
</feature>
<evidence type="ECO:0000313" key="8">
    <source>
        <dbReference type="EMBL" id="AAZ96842.1"/>
    </source>
</evidence>
<protein>
    <recommendedName>
        <fullName evidence="10">Histidine kinase</fullName>
    </recommendedName>
</protein>
<evidence type="ECO:0008006" key="10">
    <source>
        <dbReference type="Google" id="ProtNLM"/>
    </source>
</evidence>
<evidence type="ECO:0000259" key="6">
    <source>
        <dbReference type="SMART" id="SM00897"/>
    </source>
</evidence>
<organism evidence="8 9">
    <name type="scientific">Thiobacillus denitrificans (strain ATCC 25259 / T1)</name>
    <dbReference type="NCBI Taxonomy" id="292415"/>
    <lineage>
        <taxon>Bacteria</taxon>
        <taxon>Pseudomonadati</taxon>
        <taxon>Pseudomonadota</taxon>
        <taxon>Betaproteobacteria</taxon>
        <taxon>Nitrosomonadales</taxon>
        <taxon>Thiobacillaceae</taxon>
        <taxon>Thiobacillus</taxon>
    </lineage>
</organism>
<dbReference type="SMART" id="SM00897">
    <property type="entry name" value="FIST"/>
    <property type="match status" value="1"/>
</dbReference>
<dbReference type="SMART" id="SM01204">
    <property type="entry name" value="FIST_C"/>
    <property type="match status" value="1"/>
</dbReference>
<dbReference type="AlphaFoldDB" id="Q3SKE3"/>
<evidence type="ECO:0000256" key="4">
    <source>
        <dbReference type="ARBA" id="ARBA00022989"/>
    </source>
</evidence>
<dbReference type="InterPro" id="IPR016741">
    <property type="entry name" value="UCP018953"/>
</dbReference>
<keyword evidence="5" id="KW-0472">Membrane</keyword>
<proteinExistence type="predicted"/>
<reference evidence="8 9" key="1">
    <citation type="journal article" date="2006" name="J. Bacteriol.">
        <title>The genome sequence of the obligately chemolithoautotrophic, facultatively anaerobic bacterium Thiobacillus denitrificans.</title>
        <authorList>
            <person name="Beller H.R."/>
            <person name="Chain P.S."/>
            <person name="Letain T.E."/>
            <person name="Chakicherla A."/>
            <person name="Larimer F.W."/>
            <person name="Richardson P.M."/>
            <person name="Coleman M.A."/>
            <person name="Wood A.P."/>
            <person name="Kelly D.P."/>
        </authorList>
    </citation>
    <scope>NUCLEOTIDE SEQUENCE [LARGE SCALE GENOMIC DNA]</scope>
    <source>
        <strain evidence="8 9">ATCC 25259</strain>
    </source>
</reference>
<dbReference type="PANTHER" id="PTHR14939:SF5">
    <property type="entry name" value="F-BOX ONLY PROTEIN 22"/>
    <property type="match status" value="1"/>
</dbReference>
<feature type="domain" description="FIST" evidence="6">
    <location>
        <begin position="40"/>
        <end position="220"/>
    </location>
</feature>
<dbReference type="InterPro" id="IPR013702">
    <property type="entry name" value="FIST_domain_N"/>
</dbReference>
<evidence type="ECO:0000256" key="1">
    <source>
        <dbReference type="ARBA" id="ARBA00004651"/>
    </source>
</evidence>
<sequence length="374" mass="39737">MRQAETESMSAPFKYAHAAAAAWREAAEACVERIGAVPANATLGFLYVSDAFADELEAILAFFKGATGVVHWTGSVGVGVCATGHEYLDEPAIAVMLGEFAPADFTMLPLLRSTAEIGAEPASGYFAVVHGDPANGHIQELIEGVSAQVSSGFVVGGLSSSRGTARQISDEVVSGGLSGVVFSERVKLATRLTQGVSPLGPRHEITAANKNVVGSLDHRPALEVMKEEIGEVLARDLRRAAGYIFVGLPVRGSDTGDYLVRNILGVDPQNNLVAVGEQLAPGDDLLFCRRDEQTAEQDLLRMLAAIRAQLGTAIRGGVYYSCLGRGRHMFGAPNRELELIRETLGDFPLVGFFANGEISHNRLYGYTGVLTLFG</sequence>
<dbReference type="Proteomes" id="UP000008291">
    <property type="component" value="Chromosome"/>
</dbReference>
<evidence type="ECO:0000256" key="3">
    <source>
        <dbReference type="ARBA" id="ARBA00022692"/>
    </source>
</evidence>
<evidence type="ECO:0000313" key="9">
    <source>
        <dbReference type="Proteomes" id="UP000008291"/>
    </source>
</evidence>
<keyword evidence="4" id="KW-1133">Transmembrane helix</keyword>
<evidence type="ECO:0000256" key="2">
    <source>
        <dbReference type="ARBA" id="ARBA00022475"/>
    </source>
</evidence>
<keyword evidence="2" id="KW-1003">Cell membrane</keyword>
<keyword evidence="3" id="KW-0812">Transmembrane</keyword>
<name>Q3SKE3_THIDA</name>
<evidence type="ECO:0000259" key="7">
    <source>
        <dbReference type="SMART" id="SM01204"/>
    </source>
</evidence>
<dbReference type="STRING" id="292415.Tbd_0889"/>